<organism evidence="1">
    <name type="scientific">Rhizophora mucronata</name>
    <name type="common">Asiatic mangrove</name>
    <dbReference type="NCBI Taxonomy" id="61149"/>
    <lineage>
        <taxon>Eukaryota</taxon>
        <taxon>Viridiplantae</taxon>
        <taxon>Streptophyta</taxon>
        <taxon>Embryophyta</taxon>
        <taxon>Tracheophyta</taxon>
        <taxon>Spermatophyta</taxon>
        <taxon>Magnoliopsida</taxon>
        <taxon>eudicotyledons</taxon>
        <taxon>Gunneridae</taxon>
        <taxon>Pentapetalae</taxon>
        <taxon>rosids</taxon>
        <taxon>fabids</taxon>
        <taxon>Malpighiales</taxon>
        <taxon>Rhizophoraceae</taxon>
        <taxon>Rhizophora</taxon>
    </lineage>
</organism>
<dbReference type="AlphaFoldDB" id="A0A2P2L8V6"/>
<protein>
    <submittedName>
        <fullName evidence="1">Uncharacterized protein</fullName>
    </submittedName>
</protein>
<accession>A0A2P2L8V6</accession>
<dbReference type="EMBL" id="GGEC01033918">
    <property type="protein sequence ID" value="MBX14402.1"/>
    <property type="molecule type" value="Transcribed_RNA"/>
</dbReference>
<proteinExistence type="predicted"/>
<sequence>MMYLRRISKIKRIHSSQNLHFVVVGEGT</sequence>
<evidence type="ECO:0000313" key="1">
    <source>
        <dbReference type="EMBL" id="MBX14402.1"/>
    </source>
</evidence>
<name>A0A2P2L8V6_RHIMU</name>
<reference evidence="1" key="1">
    <citation type="submission" date="2018-02" db="EMBL/GenBank/DDBJ databases">
        <title>Rhizophora mucronata_Transcriptome.</title>
        <authorList>
            <person name="Meera S.P."/>
            <person name="Sreeshan A."/>
            <person name="Augustine A."/>
        </authorList>
    </citation>
    <scope>NUCLEOTIDE SEQUENCE</scope>
    <source>
        <tissue evidence="1">Leaf</tissue>
    </source>
</reference>